<accession>A0A378R1P5</accession>
<proteinExistence type="predicted"/>
<feature type="region of interest" description="Disordered" evidence="1">
    <location>
        <begin position="20"/>
        <end position="42"/>
    </location>
</feature>
<evidence type="ECO:0000313" key="3">
    <source>
        <dbReference type="Proteomes" id="UP000254065"/>
    </source>
</evidence>
<dbReference type="Proteomes" id="UP000254065">
    <property type="component" value="Unassembled WGS sequence"/>
</dbReference>
<reference evidence="2 3" key="1">
    <citation type="submission" date="2018-06" db="EMBL/GenBank/DDBJ databases">
        <authorList>
            <consortium name="Pathogen Informatics"/>
            <person name="Doyle S."/>
        </authorList>
    </citation>
    <scope>NUCLEOTIDE SEQUENCE [LARGE SCALE GENOMIC DNA]</scope>
    <source>
        <strain evidence="2 3">NCTC12877</strain>
    </source>
</reference>
<dbReference type="STRING" id="1122244.GCA_000426885_00481"/>
<evidence type="ECO:0000313" key="2">
    <source>
        <dbReference type="EMBL" id="STZ09182.1"/>
    </source>
</evidence>
<gene>
    <name evidence="2" type="ORF">NCTC12877_02192</name>
</gene>
<dbReference type="AlphaFoldDB" id="A0A378R1P5"/>
<evidence type="ECO:0000256" key="1">
    <source>
        <dbReference type="SAM" id="MobiDB-lite"/>
    </source>
</evidence>
<organism evidence="2 3">
    <name type="scientific">Moraxella caprae</name>
    <dbReference type="NCBI Taxonomy" id="90240"/>
    <lineage>
        <taxon>Bacteria</taxon>
        <taxon>Pseudomonadati</taxon>
        <taxon>Pseudomonadota</taxon>
        <taxon>Gammaproteobacteria</taxon>
        <taxon>Moraxellales</taxon>
        <taxon>Moraxellaceae</taxon>
        <taxon>Moraxella</taxon>
    </lineage>
</organism>
<name>A0A378R1P5_9GAMM</name>
<sequence>MALFANDKYSYLTSKTTKTVRGKLGKPNGFPARRQAQGERKT</sequence>
<protein>
    <submittedName>
        <fullName evidence="2">Uncharacterized protein</fullName>
    </submittedName>
</protein>
<keyword evidence="3" id="KW-1185">Reference proteome</keyword>
<dbReference type="EMBL" id="UGQB01000004">
    <property type="protein sequence ID" value="STZ09182.1"/>
    <property type="molecule type" value="Genomic_DNA"/>
</dbReference>